<feature type="domain" description="Peptidase S53" evidence="9">
    <location>
        <begin position="233"/>
        <end position="575"/>
    </location>
</feature>
<keyword evidence="5 8" id="KW-0720">Serine protease</keyword>
<keyword evidence="11" id="KW-1185">Reference proteome</keyword>
<feature type="active site" description="Charge relay system" evidence="8">
    <location>
        <position position="492"/>
    </location>
</feature>
<keyword evidence="6" id="KW-0106">Calcium</keyword>
<dbReference type="SUPFAM" id="SSF52743">
    <property type="entry name" value="Subtilisin-like"/>
    <property type="match status" value="1"/>
</dbReference>
<dbReference type="PROSITE" id="PS51695">
    <property type="entry name" value="SEDOLISIN"/>
    <property type="match status" value="1"/>
</dbReference>
<proteinExistence type="predicted"/>
<evidence type="ECO:0000256" key="3">
    <source>
        <dbReference type="ARBA" id="ARBA00022723"/>
    </source>
</evidence>
<dbReference type="Gene3D" id="3.40.50.200">
    <property type="entry name" value="Peptidase S8/S53 domain"/>
    <property type="match status" value="1"/>
</dbReference>
<feature type="active site" description="Charge relay system" evidence="8">
    <location>
        <position position="311"/>
    </location>
</feature>
<protein>
    <submittedName>
        <fullName evidence="10">Pseudomonapepsin</fullName>
    </submittedName>
</protein>
<dbReference type="RefSeq" id="WP_188796467.1">
    <property type="nucleotide sequence ID" value="NZ_BMJA01000003.1"/>
</dbReference>
<evidence type="ECO:0000256" key="5">
    <source>
        <dbReference type="ARBA" id="ARBA00022825"/>
    </source>
</evidence>
<dbReference type="PANTHER" id="PTHR14218:SF15">
    <property type="entry name" value="TRIPEPTIDYL-PEPTIDASE 1"/>
    <property type="match status" value="1"/>
</dbReference>
<dbReference type="SMART" id="SM00944">
    <property type="entry name" value="Pro-kuma_activ"/>
    <property type="match status" value="1"/>
</dbReference>
<name>A0ABQ1GID3_9GAMM</name>
<dbReference type="InterPro" id="IPR036852">
    <property type="entry name" value="Peptidase_S8/S53_dom_sf"/>
</dbReference>
<keyword evidence="4 8" id="KW-0378">Hydrolase</keyword>
<evidence type="ECO:0000256" key="8">
    <source>
        <dbReference type="PROSITE-ProRule" id="PRU01032"/>
    </source>
</evidence>
<dbReference type="CDD" id="cd04056">
    <property type="entry name" value="Peptidases_S53"/>
    <property type="match status" value="1"/>
</dbReference>
<organism evidence="10 11">
    <name type="scientific">Dyella nitratireducens</name>
    <dbReference type="NCBI Taxonomy" id="1849580"/>
    <lineage>
        <taxon>Bacteria</taxon>
        <taxon>Pseudomonadati</taxon>
        <taxon>Pseudomonadota</taxon>
        <taxon>Gammaproteobacteria</taxon>
        <taxon>Lysobacterales</taxon>
        <taxon>Rhodanobacteraceae</taxon>
        <taxon>Dyella</taxon>
    </lineage>
</organism>
<comment type="cofactor">
    <cofactor evidence="1">
        <name>Ca(2+)</name>
        <dbReference type="ChEBI" id="CHEBI:29108"/>
    </cofactor>
</comment>
<evidence type="ECO:0000256" key="6">
    <source>
        <dbReference type="ARBA" id="ARBA00022837"/>
    </source>
</evidence>
<keyword evidence="3" id="KW-0479">Metal-binding</keyword>
<dbReference type="SUPFAM" id="SSF54897">
    <property type="entry name" value="Protease propeptides/inhibitors"/>
    <property type="match status" value="1"/>
</dbReference>
<evidence type="ECO:0000256" key="7">
    <source>
        <dbReference type="ARBA" id="ARBA00023145"/>
    </source>
</evidence>
<dbReference type="Proteomes" id="UP000620046">
    <property type="component" value="Unassembled WGS sequence"/>
</dbReference>
<accession>A0ABQ1GID3</accession>
<keyword evidence="2 8" id="KW-0645">Protease</keyword>
<dbReference type="InterPro" id="IPR050819">
    <property type="entry name" value="Tripeptidyl-peptidase_I"/>
</dbReference>
<keyword evidence="7" id="KW-0865">Zymogen</keyword>
<comment type="caution">
    <text evidence="10">The sequence shown here is derived from an EMBL/GenBank/DDBJ whole genome shotgun (WGS) entry which is preliminary data.</text>
</comment>
<evidence type="ECO:0000256" key="2">
    <source>
        <dbReference type="ARBA" id="ARBA00022670"/>
    </source>
</evidence>
<evidence type="ECO:0000256" key="1">
    <source>
        <dbReference type="ARBA" id="ARBA00001913"/>
    </source>
</evidence>
<evidence type="ECO:0000313" key="10">
    <source>
        <dbReference type="EMBL" id="GGA44274.1"/>
    </source>
</evidence>
<gene>
    <name evidence="10" type="ORF">GCM10010981_36780</name>
</gene>
<comment type="caution">
    <text evidence="8">Lacks conserved residue(s) required for the propagation of feature annotation.</text>
</comment>
<evidence type="ECO:0000259" key="9">
    <source>
        <dbReference type="PROSITE" id="PS51695"/>
    </source>
</evidence>
<dbReference type="InterPro" id="IPR030400">
    <property type="entry name" value="Sedolisin_dom"/>
</dbReference>
<reference evidence="11" key="1">
    <citation type="journal article" date="2019" name="Int. J. Syst. Evol. Microbiol.">
        <title>The Global Catalogue of Microorganisms (GCM) 10K type strain sequencing project: providing services to taxonomists for standard genome sequencing and annotation.</title>
        <authorList>
            <consortium name="The Broad Institute Genomics Platform"/>
            <consortium name="The Broad Institute Genome Sequencing Center for Infectious Disease"/>
            <person name="Wu L."/>
            <person name="Ma J."/>
        </authorList>
    </citation>
    <scope>NUCLEOTIDE SEQUENCE [LARGE SCALE GENOMIC DNA]</scope>
    <source>
        <strain evidence="11">CGMCC 1.15439</strain>
    </source>
</reference>
<sequence>MHLSSVAKLPSVSKLSRFKRTLPALLIAGALAVGTQNSHASAAGAFSLLLHDHVPAAVHAGQAVGAQALNADKQLKLGLVLPLRNETELDALIKQLYDPASPLYHHYLSSKEFTDRFEPNQADYDKVVAWAKTNHLTVTATTANRHIVDVQGRVSDINRALHVTMHQYQHPTESRLFYAPDREPTVDLLGVQLLHINGLDNYVRPFTHMRHRPVSAAAQGIIAHASGSGPSGNYLPSDIRAAYYGSGSLTGAGQTAAIFSYDGYQTSDLSGYYSATGASDPGVTVNNVLVNGFNGACTNPSTGSSSCSDGEQILDIANLAGMAPGLTQILFYEGSSAGDILNQMASDNTASVISSSWGGGDFGSSDDSIYKEFQAQGQTFVNASGDAGSYTTSNWAAPSLDPYITDVGATDLTTSGPGGSWVSETAWSDSSGGYLSSAGYAIPSYQQLSGVINSTNKGSTTYRNDPDIALEGNFDNPTYSNGQLETGVGGTSYAAPRLAGVIALANQQAASQGVGNIGFLNTALYNFGVGSSYHSYFHDITSGSNGGFKAVTGFDLVTGWGSPIGPAFISALVATK</sequence>
<evidence type="ECO:0000256" key="4">
    <source>
        <dbReference type="ARBA" id="ARBA00022801"/>
    </source>
</evidence>
<dbReference type="EMBL" id="BMJA01000003">
    <property type="protein sequence ID" value="GGA44274.1"/>
    <property type="molecule type" value="Genomic_DNA"/>
</dbReference>
<evidence type="ECO:0000313" key="11">
    <source>
        <dbReference type="Proteomes" id="UP000620046"/>
    </source>
</evidence>
<feature type="active site" description="Charge relay system" evidence="8">
    <location>
        <position position="315"/>
    </location>
</feature>
<dbReference type="InterPro" id="IPR015366">
    <property type="entry name" value="S53_propep"/>
</dbReference>
<dbReference type="Pfam" id="PF09286">
    <property type="entry name" value="Pro-kuma_activ"/>
    <property type="match status" value="1"/>
</dbReference>
<dbReference type="PANTHER" id="PTHR14218">
    <property type="entry name" value="PROTEASE S8 TRIPEPTIDYL PEPTIDASE I CLN2"/>
    <property type="match status" value="1"/>
</dbReference>
<dbReference type="CDD" id="cd11377">
    <property type="entry name" value="Pro-peptidase_S53"/>
    <property type="match status" value="1"/>
</dbReference>